<evidence type="ECO:0000256" key="1">
    <source>
        <dbReference type="SAM" id="MobiDB-lite"/>
    </source>
</evidence>
<dbReference type="OrthoDB" id="5351401at2759"/>
<dbReference type="HOGENOM" id="CLU_388839_0_0_1"/>
<accession>S8AIC7</accession>
<proteinExistence type="predicted"/>
<feature type="compositionally biased region" description="Polar residues" evidence="1">
    <location>
        <begin position="322"/>
        <end position="346"/>
    </location>
</feature>
<feature type="compositionally biased region" description="Polar residues" evidence="1">
    <location>
        <begin position="364"/>
        <end position="378"/>
    </location>
</feature>
<sequence length="710" mass="78275">MSFSDELPYPTAELVEKEWKQRLRSSARLSVDLLKMKQQPYDRRASSTDAMNWYSAGSSFSGASVTGGAAQPSSNYYAAPGARSSFIGSSSMMSEDEEDRSEVTYSPNRLSIILSGPSAACGGGHGYGSSSCDRFRTQSDSAATYGYACNSFQPSLIEKLYGYEEENVSMTASPLDAPPRAQETLLGVPGHHHHPRNTSVFRSFEGWGFDADELHLMDPIEERENENEPFQQQVPQQPSRPFRFDSSIVKAAYDPDVAMADVDPLDLMDTSRSFVESHPVPIPARPSRMKSSQVLTREQYIRKHRNLSLQSLQGQGPQSRQHSQQYNGRSGHTSVSNGEGYTTSPYRPSIVLSEIQIFDLSESEPPNRNVSLTGSNRGSIFGKRGSARGGSVSKLSKKSISSNPSSMAAVSGSYESPEKLKKSFFSFLLRKSETNSTPPPPTSDARASTDTNFVPLLEDIAEVASISSVGVIPEVMAAAKAPNIRVRAPTVTARPRILPIRKPEYQVRKASVALRVEDDEVFDNPPPVVAHRERRRSSSSIYSLHELQVFSLPRKSTSTYDEELSDGLGIRRTSSVYDSRDGLQPGDDPSPPLSPPLSPARRYSESHMSHPDVYIPPRANWYKAEWGLDDGTVHEADRISVTAHTVGAVKAIVSRQSSRRGSLEEALAIGNKGRKRNEDERMVDLSKALRESLKMNDVVEEEEEEDGQYC</sequence>
<feature type="compositionally biased region" description="Pro residues" evidence="1">
    <location>
        <begin position="588"/>
        <end position="598"/>
    </location>
</feature>
<reference evidence="3" key="2">
    <citation type="submission" date="2013-04" db="EMBL/GenBank/DDBJ databases">
        <title>Genomic mechanisms accounting for the adaptation to parasitism in nematode-trapping fungi.</title>
        <authorList>
            <person name="Ahren D.G."/>
        </authorList>
    </citation>
    <scope>NUCLEOTIDE SEQUENCE [LARGE SCALE GENOMIC DNA]</scope>
    <source>
        <strain evidence="3">CBS 200.50</strain>
    </source>
</reference>
<feature type="region of interest" description="Disordered" evidence="1">
    <location>
        <begin position="276"/>
        <end position="295"/>
    </location>
</feature>
<gene>
    <name evidence="2" type="ORF">H072_3244</name>
</gene>
<keyword evidence="3" id="KW-1185">Reference proteome</keyword>
<dbReference type="OMA" id="FRSFEGW"/>
<feature type="region of interest" description="Disordered" evidence="1">
    <location>
        <begin position="363"/>
        <end position="411"/>
    </location>
</feature>
<feature type="compositionally biased region" description="Low complexity" evidence="1">
    <location>
        <begin position="389"/>
        <end position="411"/>
    </location>
</feature>
<reference evidence="2 3" key="1">
    <citation type="journal article" date="2013" name="PLoS Genet.">
        <title>Genomic mechanisms accounting for the adaptation to parasitism in nematode-trapping fungi.</title>
        <authorList>
            <person name="Meerupati T."/>
            <person name="Andersson K.M."/>
            <person name="Friman E."/>
            <person name="Kumar D."/>
            <person name="Tunlid A."/>
            <person name="Ahren D."/>
        </authorList>
    </citation>
    <scope>NUCLEOTIDE SEQUENCE [LARGE SCALE GENOMIC DNA]</scope>
    <source>
        <strain evidence="2 3">CBS 200.50</strain>
    </source>
</reference>
<evidence type="ECO:0000313" key="2">
    <source>
        <dbReference type="EMBL" id="EPS42765.1"/>
    </source>
</evidence>
<comment type="caution">
    <text evidence="2">The sequence shown here is derived from an EMBL/GenBank/DDBJ whole genome shotgun (WGS) entry which is preliminary data.</text>
</comment>
<feature type="region of interest" description="Disordered" evidence="1">
    <location>
        <begin position="571"/>
        <end position="610"/>
    </location>
</feature>
<dbReference type="EMBL" id="AQGS01000100">
    <property type="protein sequence ID" value="EPS42765.1"/>
    <property type="molecule type" value="Genomic_DNA"/>
</dbReference>
<organism evidence="2 3">
    <name type="scientific">Dactylellina haptotyla (strain CBS 200.50)</name>
    <name type="common">Nematode-trapping fungus</name>
    <name type="synonym">Monacrosporium haptotylum</name>
    <dbReference type="NCBI Taxonomy" id="1284197"/>
    <lineage>
        <taxon>Eukaryota</taxon>
        <taxon>Fungi</taxon>
        <taxon>Dikarya</taxon>
        <taxon>Ascomycota</taxon>
        <taxon>Pezizomycotina</taxon>
        <taxon>Orbiliomycetes</taxon>
        <taxon>Orbiliales</taxon>
        <taxon>Orbiliaceae</taxon>
        <taxon>Dactylellina</taxon>
    </lineage>
</organism>
<feature type="region of interest" description="Disordered" evidence="1">
    <location>
        <begin position="310"/>
        <end position="346"/>
    </location>
</feature>
<protein>
    <submittedName>
        <fullName evidence="2">Uncharacterized protein</fullName>
    </submittedName>
</protein>
<evidence type="ECO:0000313" key="3">
    <source>
        <dbReference type="Proteomes" id="UP000015100"/>
    </source>
</evidence>
<name>S8AIC7_DACHA</name>
<dbReference type="Proteomes" id="UP000015100">
    <property type="component" value="Unassembled WGS sequence"/>
</dbReference>
<feature type="compositionally biased region" description="Low complexity" evidence="1">
    <location>
        <begin position="310"/>
        <end position="321"/>
    </location>
</feature>
<dbReference type="AlphaFoldDB" id="S8AIC7"/>